<keyword evidence="3" id="KW-1185">Reference proteome</keyword>
<dbReference type="Pfam" id="PF12146">
    <property type="entry name" value="Hydrolase_4"/>
    <property type="match status" value="1"/>
</dbReference>
<dbReference type="AlphaFoldDB" id="A0A4Q2T2D4"/>
<reference evidence="2 3" key="1">
    <citation type="submission" date="2019-01" db="EMBL/GenBank/DDBJ databases">
        <authorList>
            <person name="Deng T."/>
        </authorList>
    </citation>
    <scope>NUCLEOTIDE SEQUENCE [LARGE SCALE GENOMIC DNA]</scope>
    <source>
        <strain evidence="2 3">F8825</strain>
    </source>
</reference>
<name>A0A4Q2T2D4_9HYPH</name>
<evidence type="ECO:0000313" key="2">
    <source>
        <dbReference type="EMBL" id="RYC12063.1"/>
    </source>
</evidence>
<accession>A0A4Q2T2D4</accession>
<evidence type="ECO:0000259" key="1">
    <source>
        <dbReference type="Pfam" id="PF12146"/>
    </source>
</evidence>
<organism evidence="2 3">
    <name type="scientific">Ciceribacter ferrooxidans</name>
    <dbReference type="NCBI Taxonomy" id="2509717"/>
    <lineage>
        <taxon>Bacteria</taxon>
        <taxon>Pseudomonadati</taxon>
        <taxon>Pseudomonadota</taxon>
        <taxon>Alphaproteobacteria</taxon>
        <taxon>Hyphomicrobiales</taxon>
        <taxon>Rhizobiaceae</taxon>
        <taxon>Ciceribacter</taxon>
    </lineage>
</organism>
<keyword evidence="2" id="KW-0378">Hydrolase</keyword>
<dbReference type="InterPro" id="IPR022742">
    <property type="entry name" value="Hydrolase_4"/>
</dbReference>
<gene>
    <name evidence="2" type="ORF">EUU22_13455</name>
</gene>
<dbReference type="GO" id="GO:0016787">
    <property type="term" value="F:hydrolase activity"/>
    <property type="evidence" value="ECO:0007669"/>
    <property type="project" value="UniProtKB-KW"/>
</dbReference>
<proteinExistence type="predicted"/>
<dbReference type="InterPro" id="IPR029058">
    <property type="entry name" value="AB_hydrolase_fold"/>
</dbReference>
<dbReference type="InterPro" id="IPR051044">
    <property type="entry name" value="MAG_DAG_Lipase"/>
</dbReference>
<dbReference type="Proteomes" id="UP000291088">
    <property type="component" value="Unassembled WGS sequence"/>
</dbReference>
<protein>
    <submittedName>
        <fullName evidence="2">Alpha/beta hydrolase</fullName>
    </submittedName>
</protein>
<dbReference type="SUPFAM" id="SSF53474">
    <property type="entry name" value="alpha/beta-Hydrolases"/>
    <property type="match status" value="1"/>
</dbReference>
<evidence type="ECO:0000313" key="3">
    <source>
        <dbReference type="Proteomes" id="UP000291088"/>
    </source>
</evidence>
<dbReference type="EMBL" id="SDVB01000238">
    <property type="protein sequence ID" value="RYC12063.1"/>
    <property type="molecule type" value="Genomic_DNA"/>
</dbReference>
<feature type="domain" description="Serine aminopeptidase S33" evidence="1">
    <location>
        <begin position="26"/>
        <end position="289"/>
    </location>
</feature>
<comment type="caution">
    <text evidence="2">The sequence shown here is derived from an EMBL/GenBank/DDBJ whole genome shotgun (WGS) entry which is preliminary data.</text>
</comment>
<dbReference type="PANTHER" id="PTHR11614">
    <property type="entry name" value="PHOSPHOLIPASE-RELATED"/>
    <property type="match status" value="1"/>
</dbReference>
<dbReference type="Gene3D" id="3.40.50.1820">
    <property type="entry name" value="alpha/beta hydrolase"/>
    <property type="match status" value="1"/>
</dbReference>
<dbReference type="RefSeq" id="WP_129332492.1">
    <property type="nucleotide sequence ID" value="NZ_SDVB01000238.1"/>
</dbReference>
<dbReference type="OrthoDB" id="9806902at2"/>
<sequence length="310" mass="33980">MFETTDFHEAPSGARLAFHHAPAEGTPRAILLVNHGLVEHSGRYRGFAEAMAARGFAVYAHDHRGHGETVAEGAPLGRFAPAGGVEKVIADVKAMRDLAVSRHGALPVLLFGHSMGGLIALNTAVSHPQDFQALAVWNSNFNPGIAGRFAEAVLYAEQVLKGSDVPSTVLPLATFRAWGRSIPGRQSDSDWLSRDRTQVEKYDRDPLCRFEASISMWRDVFALTFRAPAPAMLARLPKDLPIHLVGGGKDPATRGGREIAWLGRRLERHGFTGVTTRIYDEMRHETLNEFGREEAIADFATWAERVLAGR</sequence>